<comment type="similarity">
    <text evidence="1">Belongs to the sigma-70 factor family. ECF subfamily.</text>
</comment>
<evidence type="ECO:0000313" key="8">
    <source>
        <dbReference type="Proteomes" id="UP000198781"/>
    </source>
</evidence>
<dbReference type="AlphaFoldDB" id="A0A1G7FC49"/>
<reference evidence="7 8" key="1">
    <citation type="submission" date="2016-10" db="EMBL/GenBank/DDBJ databases">
        <authorList>
            <person name="de Groot N.N."/>
        </authorList>
    </citation>
    <scope>NUCLEOTIDE SEQUENCE [LARGE SCALE GENOMIC DNA]</scope>
    <source>
        <strain evidence="7 8">DSM 16619</strain>
    </source>
</reference>
<evidence type="ECO:0000259" key="6">
    <source>
        <dbReference type="Pfam" id="PF08281"/>
    </source>
</evidence>
<evidence type="ECO:0000259" key="5">
    <source>
        <dbReference type="Pfam" id="PF04542"/>
    </source>
</evidence>
<dbReference type="STRING" id="187868.SAMN05192589_12814"/>
<dbReference type="EMBL" id="FMZC01000028">
    <property type="protein sequence ID" value="SDE73528.1"/>
    <property type="molecule type" value="Genomic_DNA"/>
</dbReference>
<dbReference type="PANTHER" id="PTHR43133">
    <property type="entry name" value="RNA POLYMERASE ECF-TYPE SIGMA FACTO"/>
    <property type="match status" value="1"/>
</dbReference>
<keyword evidence="8" id="KW-1185">Reference proteome</keyword>
<dbReference type="Pfam" id="PF04542">
    <property type="entry name" value="Sigma70_r2"/>
    <property type="match status" value="1"/>
</dbReference>
<dbReference type="SUPFAM" id="SSF88659">
    <property type="entry name" value="Sigma3 and sigma4 domains of RNA polymerase sigma factors"/>
    <property type="match status" value="1"/>
</dbReference>
<dbReference type="Proteomes" id="UP000198781">
    <property type="component" value="Unassembled WGS sequence"/>
</dbReference>
<organism evidence="7 8">
    <name type="scientific">Paracidovorax valerianellae</name>
    <dbReference type="NCBI Taxonomy" id="187868"/>
    <lineage>
        <taxon>Bacteria</taxon>
        <taxon>Pseudomonadati</taxon>
        <taxon>Pseudomonadota</taxon>
        <taxon>Betaproteobacteria</taxon>
        <taxon>Burkholderiales</taxon>
        <taxon>Comamonadaceae</taxon>
        <taxon>Paracidovorax</taxon>
    </lineage>
</organism>
<dbReference type="InterPro" id="IPR013325">
    <property type="entry name" value="RNA_pol_sigma_r2"/>
</dbReference>
<evidence type="ECO:0000256" key="3">
    <source>
        <dbReference type="ARBA" id="ARBA00023082"/>
    </source>
</evidence>
<evidence type="ECO:0000313" key="7">
    <source>
        <dbReference type="EMBL" id="SDE73528.1"/>
    </source>
</evidence>
<dbReference type="InterPro" id="IPR036388">
    <property type="entry name" value="WH-like_DNA-bd_sf"/>
</dbReference>
<dbReference type="GO" id="GO:0016987">
    <property type="term" value="F:sigma factor activity"/>
    <property type="evidence" value="ECO:0007669"/>
    <property type="project" value="UniProtKB-KW"/>
</dbReference>
<dbReference type="CDD" id="cd06171">
    <property type="entry name" value="Sigma70_r4"/>
    <property type="match status" value="1"/>
</dbReference>
<dbReference type="InterPro" id="IPR007627">
    <property type="entry name" value="RNA_pol_sigma70_r2"/>
</dbReference>
<dbReference type="Gene3D" id="1.10.1740.10">
    <property type="match status" value="1"/>
</dbReference>
<dbReference type="Pfam" id="PF08281">
    <property type="entry name" value="Sigma70_r4_2"/>
    <property type="match status" value="1"/>
</dbReference>
<keyword evidence="4" id="KW-0804">Transcription</keyword>
<accession>A0A1G7FC49</accession>
<dbReference type="InterPro" id="IPR013324">
    <property type="entry name" value="RNA_pol_sigma_r3/r4-like"/>
</dbReference>
<keyword evidence="2" id="KW-0805">Transcription regulation</keyword>
<dbReference type="NCBIfam" id="NF009189">
    <property type="entry name" value="PRK12537.1"/>
    <property type="match status" value="1"/>
</dbReference>
<gene>
    <name evidence="7" type="ORF">SAMN05192589_12814</name>
</gene>
<protein>
    <submittedName>
        <fullName evidence="7">RNA polymerase sigma-70 factor, ECF subfamily</fullName>
    </submittedName>
</protein>
<name>A0A1G7FC49_9BURK</name>
<proteinExistence type="inferred from homology"/>
<dbReference type="GO" id="GO:0003677">
    <property type="term" value="F:DNA binding"/>
    <property type="evidence" value="ECO:0007669"/>
    <property type="project" value="InterPro"/>
</dbReference>
<evidence type="ECO:0000256" key="1">
    <source>
        <dbReference type="ARBA" id="ARBA00010641"/>
    </source>
</evidence>
<dbReference type="InterPro" id="IPR039425">
    <property type="entry name" value="RNA_pol_sigma-70-like"/>
</dbReference>
<dbReference type="PANTHER" id="PTHR43133:SF62">
    <property type="entry name" value="RNA POLYMERASE SIGMA FACTOR SIGZ"/>
    <property type="match status" value="1"/>
</dbReference>
<dbReference type="Gene3D" id="1.10.10.10">
    <property type="entry name" value="Winged helix-like DNA-binding domain superfamily/Winged helix DNA-binding domain"/>
    <property type="match status" value="1"/>
</dbReference>
<sequence length="217" mass="24184">MSATMRPTFRAVHRQCPAFDRWSPRPLPSTPAPDDDFDYEATLARCAAGDRQAMRRLYEHEGPRLLGVAWRIVRQRALAEDIVHDACVNIWTRAASFDAGRGSARGWIYSVVRNLSLNAVRDAGRHVDVDDDTVQALEADLSLQAHREVAEAFELNASLGRLQHCLEGLDPARRNCVLHAYVDGCSHGEIAERLGAPLGTVKAWIRRSLTSLRECMA</sequence>
<keyword evidence="3" id="KW-0731">Sigma factor</keyword>
<dbReference type="InterPro" id="IPR014284">
    <property type="entry name" value="RNA_pol_sigma-70_dom"/>
</dbReference>
<feature type="domain" description="RNA polymerase sigma factor 70 region 4 type 2" evidence="6">
    <location>
        <begin position="160"/>
        <end position="211"/>
    </location>
</feature>
<feature type="domain" description="RNA polymerase sigma-70 region 2" evidence="5">
    <location>
        <begin position="57"/>
        <end position="125"/>
    </location>
</feature>
<evidence type="ECO:0000256" key="4">
    <source>
        <dbReference type="ARBA" id="ARBA00023163"/>
    </source>
</evidence>
<dbReference type="SUPFAM" id="SSF88946">
    <property type="entry name" value="Sigma2 domain of RNA polymerase sigma factors"/>
    <property type="match status" value="1"/>
</dbReference>
<dbReference type="RefSeq" id="WP_245711539.1">
    <property type="nucleotide sequence ID" value="NZ_FMZC01000028.1"/>
</dbReference>
<dbReference type="InterPro" id="IPR013249">
    <property type="entry name" value="RNA_pol_sigma70_r4_t2"/>
</dbReference>
<evidence type="ECO:0000256" key="2">
    <source>
        <dbReference type="ARBA" id="ARBA00023015"/>
    </source>
</evidence>
<dbReference type="GO" id="GO:0006352">
    <property type="term" value="P:DNA-templated transcription initiation"/>
    <property type="evidence" value="ECO:0007669"/>
    <property type="project" value="InterPro"/>
</dbReference>
<dbReference type="NCBIfam" id="TIGR02937">
    <property type="entry name" value="sigma70-ECF"/>
    <property type="match status" value="1"/>
</dbReference>